<name>A0A7Y9FH12_9CELL</name>
<evidence type="ECO:0000259" key="3">
    <source>
        <dbReference type="PROSITE" id="PS50930"/>
    </source>
</evidence>
<dbReference type="GO" id="GO:0003677">
    <property type="term" value="F:DNA binding"/>
    <property type="evidence" value="ECO:0007669"/>
    <property type="project" value="UniProtKB-KW"/>
</dbReference>
<reference evidence="4 7" key="2">
    <citation type="submission" date="2021-01" db="EMBL/GenBank/DDBJ databases">
        <title>Whole genome shotgun sequence of Cellulomonas oligotrophica NBRC 109435.</title>
        <authorList>
            <person name="Komaki H."/>
            <person name="Tamura T."/>
        </authorList>
    </citation>
    <scope>NUCLEOTIDE SEQUENCE [LARGE SCALE GENOMIC DNA]</scope>
    <source>
        <strain evidence="4 7">NBRC 109435</strain>
    </source>
</reference>
<dbReference type="InterPro" id="IPR007492">
    <property type="entry name" value="LytTR_DNA-bd_dom"/>
</dbReference>
<evidence type="ECO:0000256" key="1">
    <source>
        <dbReference type="PROSITE-ProRule" id="PRU00169"/>
    </source>
</evidence>
<dbReference type="Proteomes" id="UP000577956">
    <property type="component" value="Unassembled WGS sequence"/>
</dbReference>
<gene>
    <name evidence="5" type="ORF">BKA21_001365</name>
    <name evidence="4" type="ORF">Col01nite_03360</name>
</gene>
<comment type="caution">
    <text evidence="5">The sequence shown here is derived from an EMBL/GenBank/DDBJ whole genome shotgun (WGS) entry which is preliminary data.</text>
</comment>
<dbReference type="CDD" id="cd00156">
    <property type="entry name" value="REC"/>
    <property type="match status" value="1"/>
</dbReference>
<dbReference type="PANTHER" id="PTHR37299">
    <property type="entry name" value="TRANSCRIPTIONAL REGULATOR-RELATED"/>
    <property type="match status" value="1"/>
</dbReference>
<accession>A0A7Y9FH12</accession>
<reference evidence="5 6" key="1">
    <citation type="submission" date="2020-07" db="EMBL/GenBank/DDBJ databases">
        <title>Sequencing the genomes of 1000 actinobacteria strains.</title>
        <authorList>
            <person name="Klenk H.-P."/>
        </authorList>
    </citation>
    <scope>NUCLEOTIDE SEQUENCE [LARGE SCALE GENOMIC DNA]</scope>
    <source>
        <strain evidence="5 6">DSM 24482</strain>
    </source>
</reference>
<dbReference type="EMBL" id="JACCBK010000001">
    <property type="protein sequence ID" value="NYD85816.1"/>
    <property type="molecule type" value="Genomic_DNA"/>
</dbReference>
<dbReference type="AlphaFoldDB" id="A0A7Y9FH12"/>
<dbReference type="SUPFAM" id="SSF52172">
    <property type="entry name" value="CheY-like"/>
    <property type="match status" value="1"/>
</dbReference>
<evidence type="ECO:0000313" key="5">
    <source>
        <dbReference type="EMBL" id="NYD85816.1"/>
    </source>
</evidence>
<dbReference type="Pfam" id="PF00072">
    <property type="entry name" value="Response_reg"/>
    <property type="match status" value="1"/>
</dbReference>
<evidence type="ECO:0000313" key="7">
    <source>
        <dbReference type="Proteomes" id="UP000618382"/>
    </source>
</evidence>
<dbReference type="EMBL" id="BONN01000001">
    <property type="protein sequence ID" value="GIG31177.1"/>
    <property type="molecule type" value="Genomic_DNA"/>
</dbReference>
<dbReference type="InterPro" id="IPR046947">
    <property type="entry name" value="LytR-like"/>
</dbReference>
<dbReference type="PROSITE" id="PS50930">
    <property type="entry name" value="HTH_LYTTR"/>
    <property type="match status" value="1"/>
</dbReference>
<feature type="domain" description="Response regulatory" evidence="2">
    <location>
        <begin position="3"/>
        <end position="120"/>
    </location>
</feature>
<dbReference type="Gene3D" id="2.40.50.1020">
    <property type="entry name" value="LytTr DNA-binding domain"/>
    <property type="match status" value="1"/>
</dbReference>
<dbReference type="RefSeq" id="WP_140457558.1">
    <property type="nucleotide sequence ID" value="NZ_BAABFI010000002.1"/>
</dbReference>
<dbReference type="Pfam" id="PF04397">
    <property type="entry name" value="LytTR"/>
    <property type="match status" value="1"/>
</dbReference>
<evidence type="ECO:0000313" key="4">
    <source>
        <dbReference type="EMBL" id="GIG31177.1"/>
    </source>
</evidence>
<sequence length="245" mass="26863">MIRVGIAEDDAGSVELLRGHLDRYADEHGESFHVTTWSDGAALVDAYRGDVDVLLLDVEMPGLDGFAAAGRIRAVDRDVVIVFITNMAQHAIRGYEVEALSYLLKPVPYFAFSQQLRRSVGRVRARAAVEQLTLTTQGEVVRVDVAQVVYVESIKHRLVVHTLDGRYPLVGALKTMEAELAGKGFFRSNSCYLVNMRHVQAVRQSTCVLTGGHELVVSRPRKKAFLAALTDHLGGRVGGERPAPA</sequence>
<dbReference type="Gene3D" id="3.40.50.2300">
    <property type="match status" value="1"/>
</dbReference>
<keyword evidence="7" id="KW-1185">Reference proteome</keyword>
<dbReference type="Proteomes" id="UP000618382">
    <property type="component" value="Unassembled WGS sequence"/>
</dbReference>
<proteinExistence type="predicted"/>
<protein>
    <submittedName>
        <fullName evidence="5">DNA-binding LytR/AlgR family response regulator</fullName>
    </submittedName>
    <submittedName>
        <fullName evidence="4">DNA-binding response regulator</fullName>
    </submittedName>
</protein>
<dbReference type="InterPro" id="IPR001789">
    <property type="entry name" value="Sig_transdc_resp-reg_receiver"/>
</dbReference>
<dbReference type="SMART" id="SM00850">
    <property type="entry name" value="LytTR"/>
    <property type="match status" value="1"/>
</dbReference>
<dbReference type="InterPro" id="IPR011006">
    <property type="entry name" value="CheY-like_superfamily"/>
</dbReference>
<dbReference type="PANTHER" id="PTHR37299:SF1">
    <property type="entry name" value="STAGE 0 SPORULATION PROTEIN A HOMOLOG"/>
    <property type="match status" value="1"/>
</dbReference>
<keyword evidence="1" id="KW-0597">Phosphoprotein</keyword>
<dbReference type="PROSITE" id="PS50110">
    <property type="entry name" value="RESPONSE_REGULATORY"/>
    <property type="match status" value="1"/>
</dbReference>
<organism evidence="5 6">
    <name type="scientific">Cellulomonas oligotrophica</name>
    <dbReference type="NCBI Taxonomy" id="931536"/>
    <lineage>
        <taxon>Bacteria</taxon>
        <taxon>Bacillati</taxon>
        <taxon>Actinomycetota</taxon>
        <taxon>Actinomycetes</taxon>
        <taxon>Micrococcales</taxon>
        <taxon>Cellulomonadaceae</taxon>
        <taxon>Cellulomonas</taxon>
    </lineage>
</organism>
<keyword evidence="5" id="KW-0238">DNA-binding</keyword>
<dbReference type="SMART" id="SM00448">
    <property type="entry name" value="REC"/>
    <property type="match status" value="1"/>
</dbReference>
<feature type="domain" description="HTH LytTR-type" evidence="3">
    <location>
        <begin position="132"/>
        <end position="231"/>
    </location>
</feature>
<evidence type="ECO:0000259" key="2">
    <source>
        <dbReference type="PROSITE" id="PS50110"/>
    </source>
</evidence>
<evidence type="ECO:0000313" key="6">
    <source>
        <dbReference type="Proteomes" id="UP000577956"/>
    </source>
</evidence>
<feature type="modified residue" description="4-aspartylphosphate" evidence="1">
    <location>
        <position position="57"/>
    </location>
</feature>
<dbReference type="GO" id="GO:0000156">
    <property type="term" value="F:phosphorelay response regulator activity"/>
    <property type="evidence" value="ECO:0007669"/>
    <property type="project" value="InterPro"/>
</dbReference>